<dbReference type="Pfam" id="PF13549">
    <property type="entry name" value="ATP-grasp_5"/>
    <property type="match status" value="1"/>
</dbReference>
<dbReference type="InterPro" id="IPR036291">
    <property type="entry name" value="NAD(P)-bd_dom_sf"/>
</dbReference>
<dbReference type="Gene3D" id="3.40.50.261">
    <property type="entry name" value="Succinyl-CoA synthetase domains"/>
    <property type="match status" value="2"/>
</dbReference>
<keyword evidence="2" id="KW-0547">Nucleotide-binding</keyword>
<protein>
    <submittedName>
        <fullName evidence="4">Acyl-CoA synthetase (NDP forming)</fullName>
    </submittedName>
</protein>
<keyword evidence="2" id="KW-0067">ATP-binding</keyword>
<keyword evidence="1" id="KW-0816">Tricarboxylic acid cycle</keyword>
<keyword evidence="5" id="KW-1185">Reference proteome</keyword>
<dbReference type="SUPFAM" id="SSF52210">
    <property type="entry name" value="Succinyl-CoA synthetase domains"/>
    <property type="match status" value="2"/>
</dbReference>
<dbReference type="PANTHER" id="PTHR42793:SF1">
    <property type="entry name" value="PEPTIDYL-LYSINE N-ACETYLTRANSFERASE PATZ"/>
    <property type="match status" value="1"/>
</dbReference>
<organism evidence="4 5">
    <name type="scientific">Sphingomonas vulcanisoli</name>
    <dbReference type="NCBI Taxonomy" id="1658060"/>
    <lineage>
        <taxon>Bacteria</taxon>
        <taxon>Pseudomonadati</taxon>
        <taxon>Pseudomonadota</taxon>
        <taxon>Alphaproteobacteria</taxon>
        <taxon>Sphingomonadales</taxon>
        <taxon>Sphingomonadaceae</taxon>
        <taxon>Sphingomonas</taxon>
    </lineage>
</organism>
<reference evidence="4 5" key="1">
    <citation type="submission" date="2020-03" db="EMBL/GenBank/DDBJ databases">
        <title>Genomic Encyclopedia of Type Strains, Phase III (KMG-III): the genomes of soil and plant-associated and newly described type strains.</title>
        <authorList>
            <person name="Whitman W."/>
        </authorList>
    </citation>
    <scope>NUCLEOTIDE SEQUENCE [LARGE SCALE GENOMIC DNA]</scope>
    <source>
        <strain evidence="4 5">CECT 8804</strain>
    </source>
</reference>
<dbReference type="InterPro" id="IPR016102">
    <property type="entry name" value="Succinyl-CoA_synth-like"/>
</dbReference>
<dbReference type="PANTHER" id="PTHR42793">
    <property type="entry name" value="COA BINDING DOMAIN CONTAINING PROTEIN"/>
    <property type="match status" value="1"/>
</dbReference>
<dbReference type="SUPFAM" id="SSF56059">
    <property type="entry name" value="Glutathione synthetase ATP-binding domain-like"/>
    <property type="match status" value="1"/>
</dbReference>
<dbReference type="Gene3D" id="3.30.1490.20">
    <property type="entry name" value="ATP-grasp fold, A domain"/>
    <property type="match status" value="1"/>
</dbReference>
<name>A0ABX0TSE4_9SPHN</name>
<dbReference type="InterPro" id="IPR011761">
    <property type="entry name" value="ATP-grasp"/>
</dbReference>
<evidence type="ECO:0000256" key="1">
    <source>
        <dbReference type="ARBA" id="ARBA00022532"/>
    </source>
</evidence>
<dbReference type="InterPro" id="IPR013815">
    <property type="entry name" value="ATP_grasp_subdomain_1"/>
</dbReference>
<evidence type="ECO:0000259" key="3">
    <source>
        <dbReference type="PROSITE" id="PS50975"/>
    </source>
</evidence>
<dbReference type="InterPro" id="IPR032875">
    <property type="entry name" value="Succ_CoA_lig_flav_dom"/>
</dbReference>
<accession>A0ABX0TSE4</accession>
<evidence type="ECO:0000313" key="5">
    <source>
        <dbReference type="Proteomes" id="UP000727456"/>
    </source>
</evidence>
<dbReference type="SMART" id="SM00881">
    <property type="entry name" value="CoA_binding"/>
    <property type="match status" value="1"/>
</dbReference>
<dbReference type="Gene3D" id="3.40.50.720">
    <property type="entry name" value="NAD(P)-binding Rossmann-like Domain"/>
    <property type="match status" value="1"/>
</dbReference>
<dbReference type="PROSITE" id="PS50975">
    <property type="entry name" value="ATP_GRASP"/>
    <property type="match status" value="1"/>
</dbReference>
<dbReference type="InterPro" id="IPR003781">
    <property type="entry name" value="CoA-bd"/>
</dbReference>
<proteinExistence type="predicted"/>
<evidence type="ECO:0000256" key="2">
    <source>
        <dbReference type="PROSITE-ProRule" id="PRU00409"/>
    </source>
</evidence>
<dbReference type="RefSeq" id="WP_167072180.1">
    <property type="nucleotide sequence ID" value="NZ_JAAOZC010000002.1"/>
</dbReference>
<sequence length="707" mass="73594">MPEHPRAKVSFEAVGRLLRPRSIAIVGVSDDPGSMGGRSYRNLDAFGFAGDVHLVSRTNKSVGGRACVATIDDLPDGIDAAVIALPAQAINASLEACARRHIGGAVVFAAGFAEAGAEGIAAQERMTAICREADIAVLGPNTLGMTNFVDGNCLAFGPNVPSPPQDRPTLAVLAQSGAMMGSLRLSATVRHYAVSYAIATGNEAVTGVEDYMAHIVDDTHTHAIAVFAEQLRRPLDFLALAKRARLNGKPVILLHPGRSDRARASAASHTGALSGDYEVMRALVASEAVILVETLEELLDAAEFFTRFPIAQATGPSVITDSGALRGLSLDFADSLGLVLPELGSDTIARLKERLPTFAEASNPLDITAQGLKDMPLYADAAAAMAADPGSSGVLVAVMPGTPEVGMIKAQAILPALTDSDKPKAYVVLGDAPIDPTLATTLQASGIPFYRSPERALRMFAHSALYARLKARAEASTNLSETTEPRLAGHGAMLEYAGKALLRAAGLAVPEGTLVTTPDAAVESAARIGYPVVLKVQSPDVLHKTEIGGVAVNLADEAALRSAWAAMAQRIAAERPEAAIEGYLVEAMAERGLEMVVGGRRDPQWGPVVLFGLGGVWIEALHDVRLVPAAVTEAVVIEELGLLKAHALLEGARGAAVIDKAAVARVVTAIGRLLLAHPEIVEIDVNPLVVPTAGGVPIALDALVILD</sequence>
<feature type="domain" description="ATP-grasp" evidence="3">
    <location>
        <begin position="499"/>
        <end position="535"/>
    </location>
</feature>
<evidence type="ECO:0000313" key="4">
    <source>
        <dbReference type="EMBL" id="NIJ07302.1"/>
    </source>
</evidence>
<dbReference type="Proteomes" id="UP000727456">
    <property type="component" value="Unassembled WGS sequence"/>
</dbReference>
<dbReference type="Gene3D" id="3.30.470.20">
    <property type="entry name" value="ATP-grasp fold, B domain"/>
    <property type="match status" value="1"/>
</dbReference>
<comment type="caution">
    <text evidence="4">The sequence shown here is derived from an EMBL/GenBank/DDBJ whole genome shotgun (WGS) entry which is preliminary data.</text>
</comment>
<dbReference type="Pfam" id="PF13380">
    <property type="entry name" value="CoA_binding_2"/>
    <property type="match status" value="1"/>
</dbReference>
<dbReference type="Pfam" id="PF13607">
    <property type="entry name" value="Succ_CoA_lig"/>
    <property type="match status" value="1"/>
</dbReference>
<dbReference type="SUPFAM" id="SSF51735">
    <property type="entry name" value="NAD(P)-binding Rossmann-fold domains"/>
    <property type="match status" value="1"/>
</dbReference>
<gene>
    <name evidence="4" type="ORF">FHS31_000898</name>
</gene>
<dbReference type="EMBL" id="JAAOZC010000002">
    <property type="protein sequence ID" value="NIJ07302.1"/>
    <property type="molecule type" value="Genomic_DNA"/>
</dbReference>